<evidence type="ECO:0000313" key="2">
    <source>
        <dbReference type="Proteomes" id="UP000307956"/>
    </source>
</evidence>
<dbReference type="AlphaFoldDB" id="A0A4V3W9F8"/>
<dbReference type="Proteomes" id="UP000307956">
    <property type="component" value="Unassembled WGS sequence"/>
</dbReference>
<comment type="caution">
    <text evidence="1">The sequence shown here is derived from an EMBL/GenBank/DDBJ whole genome shotgun (WGS) entry which is preliminary data.</text>
</comment>
<sequence length="91" mass="10177">MKTRGIQNAINRLAGSRRLGSKSLIDQATKEAEHALQQARAWLDRRAERPDGEIDERKEELIAAIEALAEALSQHYAILARDWEAAQAKDA</sequence>
<organism evidence="1 2">
    <name type="scientific">Pseudothauera rhizosphaerae</name>
    <dbReference type="NCBI Taxonomy" id="2565932"/>
    <lineage>
        <taxon>Bacteria</taxon>
        <taxon>Pseudomonadati</taxon>
        <taxon>Pseudomonadota</taxon>
        <taxon>Betaproteobacteria</taxon>
        <taxon>Rhodocyclales</taxon>
        <taxon>Zoogloeaceae</taxon>
        <taxon>Pseudothauera</taxon>
    </lineage>
</organism>
<evidence type="ECO:0000313" key="1">
    <source>
        <dbReference type="EMBL" id="THF55134.1"/>
    </source>
</evidence>
<dbReference type="EMBL" id="SSOD01000026">
    <property type="protein sequence ID" value="THF55134.1"/>
    <property type="molecule type" value="Genomic_DNA"/>
</dbReference>
<reference evidence="1 2" key="1">
    <citation type="submission" date="2019-04" db="EMBL/GenBank/DDBJ databases">
        <title>Azoarcus rhizosphaerae sp. nov. isolated from rhizosphere of Ficus religiosa.</title>
        <authorList>
            <person name="Lin S.-Y."/>
            <person name="Hameed A."/>
            <person name="Hsu Y.-H."/>
            <person name="Young C.-C."/>
        </authorList>
    </citation>
    <scope>NUCLEOTIDE SEQUENCE [LARGE SCALE GENOMIC DNA]</scope>
    <source>
        <strain evidence="1 2">CC-YHH848</strain>
    </source>
</reference>
<name>A0A4V3W9F8_9RHOO</name>
<accession>A0A4V3W9F8</accession>
<gene>
    <name evidence="1" type="ORF">E6O51_21055</name>
</gene>
<dbReference type="RefSeq" id="WP_136386998.1">
    <property type="nucleotide sequence ID" value="NZ_SSOD01000026.1"/>
</dbReference>
<dbReference type="OrthoDB" id="7041822at2"/>
<keyword evidence="2" id="KW-1185">Reference proteome</keyword>
<proteinExistence type="predicted"/>
<protein>
    <submittedName>
        <fullName evidence="1">Uncharacterized protein</fullName>
    </submittedName>
</protein>